<feature type="region of interest" description="Disordered" evidence="1">
    <location>
        <begin position="576"/>
        <end position="845"/>
    </location>
</feature>
<dbReference type="VEuPathDB" id="ToxoDB:BESB_070380"/>
<accession>A0A2A9MD57</accession>
<name>A0A2A9MD57_BESBE</name>
<evidence type="ECO:0000313" key="3">
    <source>
        <dbReference type="Proteomes" id="UP000224006"/>
    </source>
</evidence>
<feature type="compositionally biased region" description="Basic and acidic residues" evidence="1">
    <location>
        <begin position="934"/>
        <end position="946"/>
    </location>
</feature>
<keyword evidence="3" id="KW-1185">Reference proteome</keyword>
<sequence length="1157" mass="126586">MNAGESRLTSFSAADMMQMKKGSSVPQAVEEGQRGLGAKNLDEPPSIISFSNGSLPSSLSSSMDAVLSTTTPLLECLYASGGLIGPLSPTDQEVYEVDRCKALAARARSVCLVECPSLSISPALGNGLCTKAQRLSNADEARETWDGQRRLRCLSFAYVLEQLRASEVPLDWLETVAWEESLAFFVDCYLKEKNQLEETLKHAIARRSERGKRQASAPGRASCSGGLMSPPEGLAAADGEVPSGDTEGEGDNAGGRDPGGSLKERSSRRGTTLLRPPPVLSLMSRFARRFWFLREQSKASPAQSPDFPSFCAVPETDRGSLRPLSSVHSLPPWQFFFFEELASFLLFVLQQMQRLQQRGGVYVHLASATWTRRYQHLHFCLEKVDPPPSLRQRAIEEARADQQLLSLSSSSSCPAASSFSASSAVAASPPAPCSSPPLSLPPLHHLMPSLCQYFPETAETAPHSFWLVYDAKLCRWLVTRDSLPVREVYVHSNSAPSVDGGSQARRRRPPSMTAIETARQEALFYLSLCGVRGDEEDDEGFTRNRKQRSASSPLDHTVLDRLMYLLERRESPAECAVEPAHILKGEEDAKARESSSSREPESKRNSGRPRESEGVALPRRTEKKSPSVEARRSRFSSAPLRDSSSRSRLKKRASRASEAGRGGDLPCQHPAGGRRSLGEPEAVTEEGNEAEEREMLAVSSCLRKRYRRRPSADSTSSLASVTSQTVQPKRPRLRNAETPPESDASADDGDRALEPNAVVEPRERARAMRLHGLSPAKRGGGGGSCVSSVRRSEGRRKQHKDADGLLSRDPAGPATPPGAAEKENARQSVNVSLEESGAGRAPREGLFAAPNAECAARDAAWMEGIHRWHHERGRAASDSEEAARAEDREAPRKAFRAKAPSRGSSVEQSLLGRHAEDSRTDVFASSEDDEEAVELERGDGDVEREARRRTRVSAPSPERRAPSPFSAASQEDSDSESCGHPRSEGPRRASSSSHLKKKRRERRASASEPSTASRDLPGMASVDVSRKENLSGGRFLVGSRFRNTFFSDELLAFAHLHAAFLGEEGTKRREGYSAKHTARGEGEGAPARAGKKIFTEKEILRLLRNYMRQTCSKKGKKHFICDNALKELTGTQTLPVDSDKLLHALKSAKLLTHFMIA</sequence>
<dbReference type="RefSeq" id="XP_029217895.1">
    <property type="nucleotide sequence ID" value="XM_029365411.1"/>
</dbReference>
<feature type="compositionally biased region" description="Basic and acidic residues" evidence="1">
    <location>
        <begin position="581"/>
        <end position="632"/>
    </location>
</feature>
<dbReference type="GeneID" id="40311964"/>
<feature type="compositionally biased region" description="Basic and acidic residues" evidence="1">
    <location>
        <begin position="977"/>
        <end position="987"/>
    </location>
</feature>
<feature type="compositionally biased region" description="Basic and acidic residues" evidence="1">
    <location>
        <begin position="873"/>
        <end position="892"/>
    </location>
</feature>
<evidence type="ECO:0000256" key="1">
    <source>
        <dbReference type="SAM" id="MobiDB-lite"/>
    </source>
</evidence>
<dbReference type="KEGG" id="bbes:BESB_070380"/>
<gene>
    <name evidence="2" type="ORF">BESB_070380</name>
</gene>
<proteinExistence type="predicted"/>
<feature type="compositionally biased region" description="Polar residues" evidence="1">
    <location>
        <begin position="712"/>
        <end position="727"/>
    </location>
</feature>
<organism evidence="2 3">
    <name type="scientific">Besnoitia besnoiti</name>
    <name type="common">Apicomplexan protozoan</name>
    <dbReference type="NCBI Taxonomy" id="94643"/>
    <lineage>
        <taxon>Eukaryota</taxon>
        <taxon>Sar</taxon>
        <taxon>Alveolata</taxon>
        <taxon>Apicomplexa</taxon>
        <taxon>Conoidasida</taxon>
        <taxon>Coccidia</taxon>
        <taxon>Eucoccidiorida</taxon>
        <taxon>Eimeriorina</taxon>
        <taxon>Sarcocystidae</taxon>
        <taxon>Besnoitia</taxon>
    </lineage>
</organism>
<dbReference type="AlphaFoldDB" id="A0A2A9MD57"/>
<feature type="region of interest" description="Disordered" evidence="1">
    <location>
        <begin position="207"/>
        <end position="276"/>
    </location>
</feature>
<dbReference type="EMBL" id="NWUJ01000007">
    <property type="protein sequence ID" value="PFH33886.1"/>
    <property type="molecule type" value="Genomic_DNA"/>
</dbReference>
<dbReference type="OrthoDB" id="332233at2759"/>
<comment type="caution">
    <text evidence="2">The sequence shown here is derived from an EMBL/GenBank/DDBJ whole genome shotgun (WGS) entry which is preliminary data.</text>
</comment>
<evidence type="ECO:0000313" key="2">
    <source>
        <dbReference type="EMBL" id="PFH33886.1"/>
    </source>
</evidence>
<protein>
    <submittedName>
        <fullName evidence="2">Uncharacterized protein</fullName>
    </submittedName>
</protein>
<reference evidence="2 3" key="1">
    <citation type="submission" date="2017-09" db="EMBL/GenBank/DDBJ databases">
        <title>Genome sequencing of Besnoitia besnoiti strain Bb-Ger1.</title>
        <authorList>
            <person name="Schares G."/>
            <person name="Venepally P."/>
            <person name="Lorenzi H.A."/>
        </authorList>
    </citation>
    <scope>NUCLEOTIDE SEQUENCE [LARGE SCALE GENOMIC DNA]</scope>
    <source>
        <strain evidence="2 3">Bb-Ger1</strain>
    </source>
</reference>
<feature type="compositionally biased region" description="Acidic residues" evidence="1">
    <location>
        <begin position="682"/>
        <end position="692"/>
    </location>
</feature>
<feature type="region of interest" description="Disordered" evidence="1">
    <location>
        <begin position="871"/>
        <end position="1024"/>
    </location>
</feature>
<dbReference type="Proteomes" id="UP000224006">
    <property type="component" value="Unassembled WGS sequence"/>
</dbReference>